<dbReference type="PANTHER" id="PTHR43394:SF1">
    <property type="entry name" value="ATP-BINDING CASSETTE SUB-FAMILY B MEMBER 10, MITOCHONDRIAL"/>
    <property type="match status" value="1"/>
</dbReference>
<evidence type="ECO:0000313" key="13">
    <source>
        <dbReference type="Proteomes" id="UP000739538"/>
    </source>
</evidence>
<dbReference type="PROSITE" id="PS50893">
    <property type="entry name" value="ABC_TRANSPORTER_2"/>
    <property type="match status" value="1"/>
</dbReference>
<evidence type="ECO:0000256" key="6">
    <source>
        <dbReference type="ARBA" id="ARBA00022840"/>
    </source>
</evidence>
<feature type="transmembrane region" description="Helical" evidence="9">
    <location>
        <begin position="65"/>
        <end position="85"/>
    </location>
</feature>
<dbReference type="FunFam" id="3.40.50.300:FF:000221">
    <property type="entry name" value="Multidrug ABC transporter ATP-binding protein"/>
    <property type="match status" value="1"/>
</dbReference>
<dbReference type="Pfam" id="PF00005">
    <property type="entry name" value="ABC_tran"/>
    <property type="match status" value="1"/>
</dbReference>
<dbReference type="InterPro" id="IPR003439">
    <property type="entry name" value="ABC_transporter-like_ATP-bd"/>
</dbReference>
<dbReference type="PANTHER" id="PTHR43394">
    <property type="entry name" value="ATP-DEPENDENT PERMEASE MDL1, MITOCHONDRIAL"/>
    <property type="match status" value="1"/>
</dbReference>
<dbReference type="PROSITE" id="PS50929">
    <property type="entry name" value="ABC_TM1F"/>
    <property type="match status" value="1"/>
</dbReference>
<evidence type="ECO:0000256" key="7">
    <source>
        <dbReference type="ARBA" id="ARBA00022989"/>
    </source>
</evidence>
<keyword evidence="5" id="KW-0547">Nucleotide-binding</keyword>
<evidence type="ECO:0000256" key="8">
    <source>
        <dbReference type="ARBA" id="ARBA00023136"/>
    </source>
</evidence>
<evidence type="ECO:0000256" key="9">
    <source>
        <dbReference type="SAM" id="Phobius"/>
    </source>
</evidence>
<evidence type="ECO:0000256" key="4">
    <source>
        <dbReference type="ARBA" id="ARBA00022692"/>
    </source>
</evidence>
<keyword evidence="3" id="KW-1003">Cell membrane</keyword>
<dbReference type="InterPro" id="IPR011527">
    <property type="entry name" value="ABC1_TM_dom"/>
</dbReference>
<evidence type="ECO:0000256" key="1">
    <source>
        <dbReference type="ARBA" id="ARBA00004651"/>
    </source>
</evidence>
<feature type="transmembrane region" description="Helical" evidence="9">
    <location>
        <begin position="258"/>
        <end position="276"/>
    </location>
</feature>
<feature type="transmembrane region" description="Helical" evidence="9">
    <location>
        <begin position="282"/>
        <end position="299"/>
    </location>
</feature>
<evidence type="ECO:0000313" key="12">
    <source>
        <dbReference type="EMBL" id="MCA9756515.1"/>
    </source>
</evidence>
<dbReference type="GO" id="GO:0005886">
    <property type="term" value="C:plasma membrane"/>
    <property type="evidence" value="ECO:0007669"/>
    <property type="project" value="UniProtKB-SubCell"/>
</dbReference>
<protein>
    <submittedName>
        <fullName evidence="12">ABC transporter ATP-binding protein</fullName>
    </submittedName>
</protein>
<comment type="subcellular location">
    <subcellularLocation>
        <location evidence="1">Cell membrane</location>
        <topology evidence="1">Multi-pass membrane protein</topology>
    </subcellularLocation>
</comment>
<dbReference type="Gene3D" id="3.40.50.300">
    <property type="entry name" value="P-loop containing nucleotide triphosphate hydrolases"/>
    <property type="match status" value="1"/>
</dbReference>
<dbReference type="PROSITE" id="PS00211">
    <property type="entry name" value="ABC_TRANSPORTER_1"/>
    <property type="match status" value="1"/>
</dbReference>
<feature type="domain" description="ABC transmembrane type-1" evidence="11">
    <location>
        <begin position="9"/>
        <end position="311"/>
    </location>
</feature>
<dbReference type="GO" id="GO:0015421">
    <property type="term" value="F:ABC-type oligopeptide transporter activity"/>
    <property type="evidence" value="ECO:0007669"/>
    <property type="project" value="TreeGrafter"/>
</dbReference>
<dbReference type="SMART" id="SM00382">
    <property type="entry name" value="AAA"/>
    <property type="match status" value="1"/>
</dbReference>
<keyword evidence="7 9" id="KW-1133">Transmembrane helix</keyword>
<dbReference type="AlphaFoldDB" id="A0A956SDI3"/>
<keyword evidence="2" id="KW-0813">Transport</keyword>
<dbReference type="SUPFAM" id="SSF52540">
    <property type="entry name" value="P-loop containing nucleoside triphosphate hydrolases"/>
    <property type="match status" value="1"/>
</dbReference>
<feature type="transmembrane region" description="Helical" evidence="9">
    <location>
        <begin position="144"/>
        <end position="162"/>
    </location>
</feature>
<accession>A0A956SDI3</accession>
<feature type="transmembrane region" description="Helical" evidence="9">
    <location>
        <begin position="168"/>
        <end position="187"/>
    </location>
</feature>
<evidence type="ECO:0000256" key="5">
    <source>
        <dbReference type="ARBA" id="ARBA00022741"/>
    </source>
</evidence>
<evidence type="ECO:0000256" key="2">
    <source>
        <dbReference type="ARBA" id="ARBA00022448"/>
    </source>
</evidence>
<gene>
    <name evidence="12" type="ORF">KDA27_11990</name>
</gene>
<keyword evidence="4 9" id="KW-0812">Transmembrane</keyword>
<dbReference type="Pfam" id="PF00664">
    <property type="entry name" value="ABC_membrane"/>
    <property type="match status" value="1"/>
</dbReference>
<dbReference type="InterPro" id="IPR003593">
    <property type="entry name" value="AAA+_ATPase"/>
</dbReference>
<reference evidence="12" key="2">
    <citation type="journal article" date="2021" name="Microbiome">
        <title>Successional dynamics and alternative stable states in a saline activated sludge microbial community over 9 years.</title>
        <authorList>
            <person name="Wang Y."/>
            <person name="Ye J."/>
            <person name="Ju F."/>
            <person name="Liu L."/>
            <person name="Boyd J.A."/>
            <person name="Deng Y."/>
            <person name="Parks D.H."/>
            <person name="Jiang X."/>
            <person name="Yin X."/>
            <person name="Woodcroft B.J."/>
            <person name="Tyson G.W."/>
            <person name="Hugenholtz P."/>
            <person name="Polz M.F."/>
            <person name="Zhang T."/>
        </authorList>
    </citation>
    <scope>NUCLEOTIDE SEQUENCE</scope>
    <source>
        <strain evidence="12">HKST-UBA02</strain>
    </source>
</reference>
<dbReference type="PROSITE" id="PS51257">
    <property type="entry name" value="PROKAR_LIPOPROTEIN"/>
    <property type="match status" value="1"/>
</dbReference>
<evidence type="ECO:0000256" key="3">
    <source>
        <dbReference type="ARBA" id="ARBA00022475"/>
    </source>
</evidence>
<organism evidence="12 13">
    <name type="scientific">Eiseniibacteriota bacterium</name>
    <dbReference type="NCBI Taxonomy" id="2212470"/>
    <lineage>
        <taxon>Bacteria</taxon>
        <taxon>Candidatus Eiseniibacteriota</taxon>
    </lineage>
</organism>
<sequence length="597" mass="66561">MEGHRTLYVLALAALLVGSCFQYLVPLVPQAVIDGALLPDGTDSAPWVEAVVRWSGGRENLSEMLWAPAIAVVVLTLCAAVFIYLKGRWSAIASQEIARSVRDRLYDQLQHLPVRFHDQSETGDLVQRCTSDVETLRSFLSGQVVEIGRAIFLMLLPIPLMLSLDARMTGVSVLLLVPIVLFSALFFRRVKSKFQEVDEAEGAMTATLQENLTGIRVVRAFHRQEHEEAKFEAKNRAHKELDRDLFRLLSRFWSTSDFLCMTQLALVIGFGAHWMADGSLPAGTFYFFLAAVNLFLWPVRMLGRILTELGKATVAIGRIGEILQAEREAEPEAPQTLESKRGHVVFENVCFAHEDAPVVRGVSFEATPGQTLALLGPSGAGKSTLIQLLLRLYDPDDGRILLDGADLSTLSRKRVREQVAAVLQEPFLYSKSLRENIRLGRWSAEDAEVEAAARDACLHDSIAEFDEGYDTLVGERGVTLSGGQRQRVALARALLDRPAVLVLDDALSAVDTDTEEMILEALRRRRGRETTIVIAHRLSTLMHADRILVIEKGEIVQSGKHTELSRQDGLYRRLWEIQTSLEDDLEKDLEELATTQR</sequence>
<dbReference type="GO" id="GO:0016887">
    <property type="term" value="F:ATP hydrolysis activity"/>
    <property type="evidence" value="ECO:0007669"/>
    <property type="project" value="InterPro"/>
</dbReference>
<dbReference type="Proteomes" id="UP000739538">
    <property type="component" value="Unassembled WGS sequence"/>
</dbReference>
<evidence type="ECO:0000259" key="10">
    <source>
        <dbReference type="PROSITE" id="PS50893"/>
    </source>
</evidence>
<keyword evidence="6 12" id="KW-0067">ATP-binding</keyword>
<dbReference type="SUPFAM" id="SSF90123">
    <property type="entry name" value="ABC transporter transmembrane region"/>
    <property type="match status" value="1"/>
</dbReference>
<reference evidence="12" key="1">
    <citation type="submission" date="2020-04" db="EMBL/GenBank/DDBJ databases">
        <authorList>
            <person name="Zhang T."/>
        </authorList>
    </citation>
    <scope>NUCLEOTIDE SEQUENCE</scope>
    <source>
        <strain evidence="12">HKST-UBA02</strain>
    </source>
</reference>
<dbReference type="InterPro" id="IPR039421">
    <property type="entry name" value="Type_1_exporter"/>
</dbReference>
<name>A0A956SDI3_UNCEI</name>
<feature type="domain" description="ABC transporter" evidence="10">
    <location>
        <begin position="344"/>
        <end position="577"/>
    </location>
</feature>
<dbReference type="InterPro" id="IPR017871">
    <property type="entry name" value="ABC_transporter-like_CS"/>
</dbReference>
<evidence type="ECO:0000259" key="11">
    <source>
        <dbReference type="PROSITE" id="PS50929"/>
    </source>
</evidence>
<keyword evidence="8 9" id="KW-0472">Membrane</keyword>
<dbReference type="InterPro" id="IPR036640">
    <property type="entry name" value="ABC1_TM_sf"/>
</dbReference>
<feature type="transmembrane region" description="Helical" evidence="9">
    <location>
        <begin position="7"/>
        <end position="25"/>
    </location>
</feature>
<dbReference type="Gene3D" id="1.20.1560.10">
    <property type="entry name" value="ABC transporter type 1, transmembrane domain"/>
    <property type="match status" value="1"/>
</dbReference>
<dbReference type="GO" id="GO:0005524">
    <property type="term" value="F:ATP binding"/>
    <property type="evidence" value="ECO:0007669"/>
    <property type="project" value="UniProtKB-KW"/>
</dbReference>
<dbReference type="CDD" id="cd18542">
    <property type="entry name" value="ABC_6TM_YknU_like"/>
    <property type="match status" value="1"/>
</dbReference>
<dbReference type="EMBL" id="JAGQHS010000056">
    <property type="protein sequence ID" value="MCA9756515.1"/>
    <property type="molecule type" value="Genomic_DNA"/>
</dbReference>
<dbReference type="InterPro" id="IPR027417">
    <property type="entry name" value="P-loop_NTPase"/>
</dbReference>
<proteinExistence type="predicted"/>
<comment type="caution">
    <text evidence="12">The sequence shown here is derived from an EMBL/GenBank/DDBJ whole genome shotgun (WGS) entry which is preliminary data.</text>
</comment>